<dbReference type="AlphaFoldDB" id="A0A834IK82"/>
<accession>A0A834IK82</accession>
<sequence length="88" mass="9975">MELVPPSMVDTMRVQNKGIRVRFPYIPEENEGFGDREIRDASGGRVGEPQFCLLSAGPLINSSAETIDSNQFRLLRTEQYLILIYSLK</sequence>
<dbReference type="EMBL" id="JAACXV010000278">
    <property type="protein sequence ID" value="KAF7280687.1"/>
    <property type="molecule type" value="Genomic_DNA"/>
</dbReference>
<protein>
    <submittedName>
        <fullName evidence="1">Uncharacterized protein</fullName>
    </submittedName>
</protein>
<comment type="caution">
    <text evidence="1">The sequence shown here is derived from an EMBL/GenBank/DDBJ whole genome shotgun (WGS) entry which is preliminary data.</text>
</comment>
<evidence type="ECO:0000313" key="2">
    <source>
        <dbReference type="Proteomes" id="UP000625711"/>
    </source>
</evidence>
<dbReference type="Proteomes" id="UP000625711">
    <property type="component" value="Unassembled WGS sequence"/>
</dbReference>
<proteinExistence type="predicted"/>
<name>A0A834IK82_RHYFE</name>
<keyword evidence="2" id="KW-1185">Reference proteome</keyword>
<reference evidence="1" key="1">
    <citation type="submission" date="2020-08" db="EMBL/GenBank/DDBJ databases">
        <title>Genome sequencing and assembly of the red palm weevil Rhynchophorus ferrugineus.</title>
        <authorList>
            <person name="Dias G.B."/>
            <person name="Bergman C.M."/>
            <person name="Manee M."/>
        </authorList>
    </citation>
    <scope>NUCLEOTIDE SEQUENCE</scope>
    <source>
        <strain evidence="1">AA-2017</strain>
        <tissue evidence="1">Whole larva</tissue>
    </source>
</reference>
<gene>
    <name evidence="1" type="ORF">GWI33_005652</name>
</gene>
<organism evidence="1 2">
    <name type="scientific">Rhynchophorus ferrugineus</name>
    <name type="common">Red palm weevil</name>
    <name type="synonym">Curculio ferrugineus</name>
    <dbReference type="NCBI Taxonomy" id="354439"/>
    <lineage>
        <taxon>Eukaryota</taxon>
        <taxon>Metazoa</taxon>
        <taxon>Ecdysozoa</taxon>
        <taxon>Arthropoda</taxon>
        <taxon>Hexapoda</taxon>
        <taxon>Insecta</taxon>
        <taxon>Pterygota</taxon>
        <taxon>Neoptera</taxon>
        <taxon>Endopterygota</taxon>
        <taxon>Coleoptera</taxon>
        <taxon>Polyphaga</taxon>
        <taxon>Cucujiformia</taxon>
        <taxon>Curculionidae</taxon>
        <taxon>Dryophthorinae</taxon>
        <taxon>Rhynchophorus</taxon>
    </lineage>
</organism>
<evidence type="ECO:0000313" key="1">
    <source>
        <dbReference type="EMBL" id="KAF7280687.1"/>
    </source>
</evidence>